<protein>
    <recommendedName>
        <fullName evidence="4">PcfB family protein</fullName>
    </recommendedName>
</protein>
<name>A0ABW9F516_9FIRM</name>
<gene>
    <name evidence="2" type="ORF">ABGF40_02505</name>
</gene>
<evidence type="ECO:0008006" key="4">
    <source>
        <dbReference type="Google" id="ProtNLM"/>
    </source>
</evidence>
<organism evidence="2 3">
    <name type="scientific">Helcococcus bovis</name>
    <dbReference type="NCBI Taxonomy" id="3153252"/>
    <lineage>
        <taxon>Bacteria</taxon>
        <taxon>Bacillati</taxon>
        <taxon>Bacillota</taxon>
        <taxon>Tissierellia</taxon>
        <taxon>Tissierellales</taxon>
        <taxon>Peptoniphilaceae</taxon>
        <taxon>Helcococcus</taxon>
    </lineage>
</organism>
<dbReference type="EMBL" id="JBFNFH010000003">
    <property type="protein sequence ID" value="MFM1524536.1"/>
    <property type="molecule type" value="Genomic_DNA"/>
</dbReference>
<evidence type="ECO:0000313" key="3">
    <source>
        <dbReference type="Proteomes" id="UP001629536"/>
    </source>
</evidence>
<feature type="region of interest" description="Disordered" evidence="1">
    <location>
        <begin position="140"/>
        <end position="217"/>
    </location>
</feature>
<dbReference type="RefSeq" id="WP_408105766.1">
    <property type="nucleotide sequence ID" value="NZ_JBFNFH010000003.1"/>
</dbReference>
<sequence>MRNDNQNAKEVISITWKGALKAFSIIKILKNFPSNRRQKKYWKNKAKENEFMKKRGTISWKEFTKKLSNYQELTYTNDYDHKLMNKLAKKFNMKITTKYDKVEEKVTVLIAGGSPEKIDHFTKIYQKEFERIQKQKDKARDFKEFRKNQKAEREKEKEKERTGNRGEYKKKEKEKSKYQRSNKGDDFEKDKDIDNDGVVDRADIDPNRHEVSDMKDLSIKNKVNVKELSEIER</sequence>
<evidence type="ECO:0000313" key="2">
    <source>
        <dbReference type="EMBL" id="MFM1524536.1"/>
    </source>
</evidence>
<accession>A0ABW9F516</accession>
<dbReference type="Proteomes" id="UP001629536">
    <property type="component" value="Unassembled WGS sequence"/>
</dbReference>
<proteinExistence type="predicted"/>
<comment type="caution">
    <text evidence="2">The sequence shown here is derived from an EMBL/GenBank/DDBJ whole genome shotgun (WGS) entry which is preliminary data.</text>
</comment>
<evidence type="ECO:0000256" key="1">
    <source>
        <dbReference type="SAM" id="MobiDB-lite"/>
    </source>
</evidence>
<reference evidence="2 3" key="1">
    <citation type="journal article" date="2024" name="Front. Microbiol.">
        <title>Pangenomic and biochemical analyses of Helcococcus ovis reveal widespread tetracycline resistance and a novel bacterial species, Helcococcus bovis.</title>
        <authorList>
            <person name="Cunha F."/>
            <person name="Zhai Y."/>
            <person name="Casaro S."/>
            <person name="Jones K.L."/>
            <person name="Hernandez M."/>
            <person name="Bisinotto R.S."/>
            <person name="Kariyawasam S."/>
            <person name="Brown M.B."/>
            <person name="Phillips A."/>
            <person name="Jeong K.C."/>
            <person name="Galvao K.N."/>
        </authorList>
    </citation>
    <scope>NUCLEOTIDE SEQUENCE [LARGE SCALE GENOMIC DNA]</scope>
    <source>
        <strain evidence="2 3">KG197</strain>
    </source>
</reference>
<keyword evidence="3" id="KW-1185">Reference proteome</keyword>